<dbReference type="Pfam" id="PF10022">
    <property type="entry name" value="DUF2264"/>
    <property type="match status" value="1"/>
</dbReference>
<feature type="domain" description="DUF2264" evidence="2">
    <location>
        <begin position="394"/>
        <end position="682"/>
    </location>
</feature>
<comment type="caution">
    <text evidence="3">The sequence shown here is derived from an EMBL/GenBank/DDBJ whole genome shotgun (WGS) entry which is preliminary data.</text>
</comment>
<evidence type="ECO:0000259" key="2">
    <source>
        <dbReference type="Pfam" id="PF20938"/>
    </source>
</evidence>
<keyword evidence="4" id="KW-1185">Reference proteome</keyword>
<dbReference type="Pfam" id="PF20938">
    <property type="entry name" value="DUF2264_C"/>
    <property type="match status" value="1"/>
</dbReference>
<organism evidence="3 4">
    <name type="scientific">Fusarium duplospermum</name>
    <dbReference type="NCBI Taxonomy" id="1325734"/>
    <lineage>
        <taxon>Eukaryota</taxon>
        <taxon>Fungi</taxon>
        <taxon>Dikarya</taxon>
        <taxon>Ascomycota</taxon>
        <taxon>Pezizomycotina</taxon>
        <taxon>Sordariomycetes</taxon>
        <taxon>Hypocreomycetidae</taxon>
        <taxon>Hypocreales</taxon>
        <taxon>Nectriaceae</taxon>
        <taxon>Fusarium</taxon>
        <taxon>Fusarium solani species complex</taxon>
    </lineage>
</organism>
<dbReference type="InterPro" id="IPR016624">
    <property type="entry name" value="UCP014753"/>
</dbReference>
<name>A0A428NVF1_9HYPO</name>
<gene>
    <name evidence="3" type="ORF">CEP54_014562</name>
</gene>
<evidence type="ECO:0000313" key="4">
    <source>
        <dbReference type="Proteomes" id="UP000288168"/>
    </source>
</evidence>
<dbReference type="EMBL" id="NKCI01000282">
    <property type="protein sequence ID" value="RSL44745.1"/>
    <property type="molecule type" value="Genomic_DNA"/>
</dbReference>
<evidence type="ECO:0000259" key="1">
    <source>
        <dbReference type="Pfam" id="PF10022"/>
    </source>
</evidence>
<dbReference type="PANTHER" id="PTHR35339">
    <property type="entry name" value="LINALOOL DEHYDRATASE_ISOMERASE DOMAIN-CONTAINING PROTEIN"/>
    <property type="match status" value="1"/>
</dbReference>
<evidence type="ECO:0000313" key="3">
    <source>
        <dbReference type="EMBL" id="RSL44745.1"/>
    </source>
</evidence>
<feature type="domain" description="DUF2264" evidence="1">
    <location>
        <begin position="14"/>
        <end position="371"/>
    </location>
</feature>
<dbReference type="InterPro" id="IPR049237">
    <property type="entry name" value="DUF2264_C"/>
</dbReference>
<dbReference type="Proteomes" id="UP000288168">
    <property type="component" value="Unassembled WGS sequence"/>
</dbReference>
<protein>
    <recommendedName>
        <fullName evidence="5">DUF2264 domain-containing protein</fullName>
    </recommendedName>
</protein>
<proteinExistence type="predicted"/>
<dbReference type="PIRSF" id="PIRSF014753">
    <property type="entry name" value="UCP014753"/>
    <property type="match status" value="1"/>
</dbReference>
<sequence length="697" mass="77587">MTGLAGFTDNPFRDRSDLVRAATALVQPLGVYRSPARARVKLFPSTAAAFDDVAAQLEGFARPLWAVQALVGDDGGSGVGEAHHWIKGIQAGVDPSSSEYWGDVGPFDQRMVEMESIAFALLTAPDAMMRLLGQESKLNLTRWLRQINNHTMPRNNWRWFRILVNLALVKVLEVPKNELRHMVDEDFAVLDGFYIAEGWSSDGIWGDERKQADYYSGSFAIQFAQLLYIRFAQEDEERVQMYRQQAAEFASQYWRYFDVNGAAIPFGRSLTYRFAFGAFWAALALVDVPLLGLVGSLGSIKGMLLRHLRWWSGKPEIFNPDGIMNIGFAYPNMYMCEDYNSRQSVYWCLKSFVVIGLPEGHHFWTCKEEPHPMSKLSLSKEPQVSHPGFLQPIWPAHHILCNSHEHHYLLSSGQMTTKKFKAREAKYGKFAYSSTFGFSVPSGPELHQLAPDSTLAITLDGGESWRVRWQPFNVRLQTVLVSSRGDSHKVPAISSVWRPFKQLDLKIETILVPLSPHFQGWHIRLHKVTGLGCLSAVLSSDGIQLVDASFAISALSTTGYHIPKEATGDRMNGCFSDSSGILVMSQVGCSGAVQITPDPAATGLTAEAKHKGESLLIEADPNTNLITQRTFIPSIRYSIGSTALKEPEMGTEPIIFTTGVFGVSSQNLDHGGMKEMWEKRPTQIKIGTTSEDALQIS</sequence>
<dbReference type="AlphaFoldDB" id="A0A428NVF1"/>
<dbReference type="InterPro" id="IPR049349">
    <property type="entry name" value="DUF2264_N"/>
</dbReference>
<evidence type="ECO:0008006" key="5">
    <source>
        <dbReference type="Google" id="ProtNLM"/>
    </source>
</evidence>
<dbReference type="PANTHER" id="PTHR35339:SF2">
    <property type="entry name" value="DUF2264 DOMAIN-CONTAINING PROTEIN-RELATED"/>
    <property type="match status" value="1"/>
</dbReference>
<dbReference type="OrthoDB" id="5150166at2759"/>
<reference evidence="3 4" key="1">
    <citation type="submission" date="2017-06" db="EMBL/GenBank/DDBJ databases">
        <title>Comparative genomic analysis of Ambrosia Fusariam Clade fungi.</title>
        <authorList>
            <person name="Stajich J.E."/>
            <person name="Carrillo J."/>
            <person name="Kijimoto T."/>
            <person name="Eskalen A."/>
            <person name="O'Donnell K."/>
            <person name="Kasson M."/>
        </authorList>
    </citation>
    <scope>NUCLEOTIDE SEQUENCE [LARGE SCALE GENOMIC DNA]</scope>
    <source>
        <strain evidence="3 4">NRRL62584</strain>
    </source>
</reference>
<accession>A0A428NVF1</accession>